<feature type="non-terminal residue" evidence="2">
    <location>
        <position position="248"/>
    </location>
</feature>
<evidence type="ECO:0000259" key="1">
    <source>
        <dbReference type="Pfam" id="PF13173"/>
    </source>
</evidence>
<feature type="domain" description="AAA" evidence="1">
    <location>
        <begin position="20"/>
        <end position="142"/>
    </location>
</feature>
<name>X0US16_9ZZZZ</name>
<dbReference type="EMBL" id="BARS01025345">
    <property type="protein sequence ID" value="GAG03083.1"/>
    <property type="molecule type" value="Genomic_DNA"/>
</dbReference>
<accession>X0US16</accession>
<dbReference type="PANTHER" id="PTHR43566:SF2">
    <property type="entry name" value="DUF4143 DOMAIN-CONTAINING PROTEIN"/>
    <property type="match status" value="1"/>
</dbReference>
<dbReference type="AlphaFoldDB" id="X0US16"/>
<dbReference type="Pfam" id="PF13173">
    <property type="entry name" value="AAA_14"/>
    <property type="match status" value="1"/>
</dbReference>
<dbReference type="SUPFAM" id="SSF52540">
    <property type="entry name" value="P-loop containing nucleoside triphosphate hydrolases"/>
    <property type="match status" value="1"/>
</dbReference>
<sequence length="248" mass="27852">MNKICDRWIGSKITGKVSKRKIKLLFGARQTGKSTLLKKISDSSTVLINLQDRPERLLYERNPDELIKRLRAIKGRKKILIDEIQKVPQLLGDIQLLYDENPGKFDFILSGSSARKLRGASANLLPGRAHQYKIFPVITSEMDSIKESSVLCLKNVNVKQKFPGQSIEDIILYGTLPGIMLEARHSKGKTLETYAELYLEEEIRREALVKDIGHFSNFLELAAIESGNIMNLTGISQQSGVPVSTLKT</sequence>
<reference evidence="2" key="1">
    <citation type="journal article" date="2014" name="Front. Microbiol.">
        <title>High frequency of phylogenetically diverse reductive dehalogenase-homologous genes in deep subseafloor sedimentary metagenomes.</title>
        <authorList>
            <person name="Kawai M."/>
            <person name="Futagami T."/>
            <person name="Toyoda A."/>
            <person name="Takaki Y."/>
            <person name="Nishi S."/>
            <person name="Hori S."/>
            <person name="Arai W."/>
            <person name="Tsubouchi T."/>
            <person name="Morono Y."/>
            <person name="Uchiyama I."/>
            <person name="Ito T."/>
            <person name="Fujiyama A."/>
            <person name="Inagaki F."/>
            <person name="Takami H."/>
        </authorList>
    </citation>
    <scope>NUCLEOTIDE SEQUENCE</scope>
    <source>
        <strain evidence="2">Expedition CK06-06</strain>
    </source>
</reference>
<organism evidence="2">
    <name type="scientific">marine sediment metagenome</name>
    <dbReference type="NCBI Taxonomy" id="412755"/>
    <lineage>
        <taxon>unclassified sequences</taxon>
        <taxon>metagenomes</taxon>
        <taxon>ecological metagenomes</taxon>
    </lineage>
</organism>
<gene>
    <name evidence="2" type="ORF">S01H1_40069</name>
</gene>
<proteinExistence type="predicted"/>
<dbReference type="PANTHER" id="PTHR43566">
    <property type="entry name" value="CONSERVED PROTEIN"/>
    <property type="match status" value="1"/>
</dbReference>
<comment type="caution">
    <text evidence="2">The sequence shown here is derived from an EMBL/GenBank/DDBJ whole genome shotgun (WGS) entry which is preliminary data.</text>
</comment>
<evidence type="ECO:0000313" key="2">
    <source>
        <dbReference type="EMBL" id="GAG03083.1"/>
    </source>
</evidence>
<dbReference type="InterPro" id="IPR041682">
    <property type="entry name" value="AAA_14"/>
</dbReference>
<dbReference type="InterPro" id="IPR027417">
    <property type="entry name" value="P-loop_NTPase"/>
</dbReference>
<protein>
    <recommendedName>
        <fullName evidence="1">AAA domain-containing protein</fullName>
    </recommendedName>
</protein>